<sequence>MALEMEMMRLVAAHMRLLKEETKAVLMCQVHQRRDTDAVSAEKVVSCCFAQAMDVKSWFMRTEYLQSQDEVAKAKEKLVSFLSVMSDVNKNKKKKANEG</sequence>
<proteinExistence type="predicted"/>
<name>A0A6D2LDV0_9BRAS</name>
<dbReference type="EMBL" id="CACVBM020001718">
    <property type="protein sequence ID" value="CAA7058245.1"/>
    <property type="molecule type" value="Genomic_DNA"/>
</dbReference>
<gene>
    <name evidence="1" type="ORF">MERR_LOCUS45481</name>
</gene>
<dbReference type="AlphaFoldDB" id="A0A6D2LDV0"/>
<comment type="caution">
    <text evidence="1">The sequence shown here is derived from an EMBL/GenBank/DDBJ whole genome shotgun (WGS) entry which is preliminary data.</text>
</comment>
<keyword evidence="2" id="KW-1185">Reference proteome</keyword>
<protein>
    <submittedName>
        <fullName evidence="1">Uncharacterized protein</fullName>
    </submittedName>
</protein>
<reference evidence="1" key="1">
    <citation type="submission" date="2020-01" db="EMBL/GenBank/DDBJ databases">
        <authorList>
            <person name="Mishra B."/>
        </authorList>
    </citation>
    <scope>NUCLEOTIDE SEQUENCE [LARGE SCALE GENOMIC DNA]</scope>
</reference>
<evidence type="ECO:0000313" key="2">
    <source>
        <dbReference type="Proteomes" id="UP000467841"/>
    </source>
</evidence>
<organism evidence="1 2">
    <name type="scientific">Microthlaspi erraticum</name>
    <dbReference type="NCBI Taxonomy" id="1685480"/>
    <lineage>
        <taxon>Eukaryota</taxon>
        <taxon>Viridiplantae</taxon>
        <taxon>Streptophyta</taxon>
        <taxon>Embryophyta</taxon>
        <taxon>Tracheophyta</taxon>
        <taxon>Spermatophyta</taxon>
        <taxon>Magnoliopsida</taxon>
        <taxon>eudicotyledons</taxon>
        <taxon>Gunneridae</taxon>
        <taxon>Pentapetalae</taxon>
        <taxon>rosids</taxon>
        <taxon>malvids</taxon>
        <taxon>Brassicales</taxon>
        <taxon>Brassicaceae</taxon>
        <taxon>Coluteocarpeae</taxon>
        <taxon>Microthlaspi</taxon>
    </lineage>
</organism>
<evidence type="ECO:0000313" key="1">
    <source>
        <dbReference type="EMBL" id="CAA7058245.1"/>
    </source>
</evidence>
<dbReference type="Proteomes" id="UP000467841">
    <property type="component" value="Unassembled WGS sequence"/>
</dbReference>
<accession>A0A6D2LDV0</accession>